<dbReference type="Pfam" id="PF00535">
    <property type="entry name" value="Glycos_transf_2"/>
    <property type="match status" value="1"/>
</dbReference>
<gene>
    <name evidence="2" type="ORF">GURASL_26650</name>
</gene>
<sequence length="365" mass="40507">MESFTVDIIVPVWNRPVETRACLVGLLNTCPTARLILIDNGCDRESERLLEEFAELLGERALFLKNSINQGFVRAINRGLARAEAPYAIVVRNTTTVTDGWLEPMLELADSRAEVGLIVPQLLEPAGAPPAKLRRRPLASATEIGHGSFAAMLIRKELFACQGGFDEGLDGALWCLKDYSRRSLRHGYLTCTVAGSSVICVEEAPLGSLARRQELERHSAAVYEERWGGEESFCLCLARDADPEEVRREFTVILRGARMGHRFVVLAQGKLYRLLHEHGYGKLHRTVALEKIPRFFAAAETRKLLSRLFPADAQPSVVADMSGGSFPGIDNGRPFAWLEERLAQQETHHYLPVAGKSDDSLPGFQ</sequence>
<organism evidence="2 3">
    <name type="scientific">Geotalea uraniireducens</name>
    <dbReference type="NCBI Taxonomy" id="351604"/>
    <lineage>
        <taxon>Bacteria</taxon>
        <taxon>Pseudomonadati</taxon>
        <taxon>Thermodesulfobacteriota</taxon>
        <taxon>Desulfuromonadia</taxon>
        <taxon>Geobacterales</taxon>
        <taxon>Geobacteraceae</taxon>
        <taxon>Geotalea</taxon>
    </lineage>
</organism>
<dbReference type="RefSeq" id="WP_281999863.1">
    <property type="nucleotide sequence ID" value="NZ_AP027151.1"/>
</dbReference>
<dbReference type="PANTHER" id="PTHR43179:SF7">
    <property type="entry name" value="RHAMNOSYLTRANSFERASE WBBL"/>
    <property type="match status" value="1"/>
</dbReference>
<proteinExistence type="predicted"/>
<dbReference type="PANTHER" id="PTHR43179">
    <property type="entry name" value="RHAMNOSYLTRANSFERASE WBBL"/>
    <property type="match status" value="1"/>
</dbReference>
<accession>A0ABN6VVU1</accession>
<keyword evidence="2" id="KW-0808">Transferase</keyword>
<protein>
    <submittedName>
        <fullName evidence="2">Glycosyl transferase</fullName>
    </submittedName>
</protein>
<evidence type="ECO:0000259" key="1">
    <source>
        <dbReference type="Pfam" id="PF00535"/>
    </source>
</evidence>
<feature type="domain" description="Glycosyltransferase 2-like" evidence="1">
    <location>
        <begin position="8"/>
        <end position="119"/>
    </location>
</feature>
<keyword evidence="3" id="KW-1185">Reference proteome</keyword>
<dbReference type="GO" id="GO:0016740">
    <property type="term" value="F:transferase activity"/>
    <property type="evidence" value="ECO:0007669"/>
    <property type="project" value="UniProtKB-KW"/>
</dbReference>
<name>A0ABN6VVU1_9BACT</name>
<dbReference type="EMBL" id="AP027151">
    <property type="protein sequence ID" value="BDV43742.1"/>
    <property type="molecule type" value="Genomic_DNA"/>
</dbReference>
<dbReference type="Proteomes" id="UP001317705">
    <property type="component" value="Chromosome"/>
</dbReference>
<evidence type="ECO:0000313" key="3">
    <source>
        <dbReference type="Proteomes" id="UP001317705"/>
    </source>
</evidence>
<evidence type="ECO:0000313" key="2">
    <source>
        <dbReference type="EMBL" id="BDV43742.1"/>
    </source>
</evidence>
<dbReference type="Gene3D" id="3.90.550.10">
    <property type="entry name" value="Spore Coat Polysaccharide Biosynthesis Protein SpsA, Chain A"/>
    <property type="match status" value="1"/>
</dbReference>
<dbReference type="InterPro" id="IPR029044">
    <property type="entry name" value="Nucleotide-diphossugar_trans"/>
</dbReference>
<reference evidence="2 3" key="1">
    <citation type="submission" date="2022-12" db="EMBL/GenBank/DDBJ databases">
        <title>Polyphasic characterization of Geotalea uranireducens NIT-SL11 newly isolated from a complex of sewage sludge and microbially reduced graphene oxide.</title>
        <authorList>
            <person name="Xie L."/>
            <person name="Yoshida N."/>
            <person name="Meng L."/>
        </authorList>
    </citation>
    <scope>NUCLEOTIDE SEQUENCE [LARGE SCALE GENOMIC DNA]</scope>
    <source>
        <strain evidence="2 3">NIT-SL11</strain>
    </source>
</reference>
<dbReference type="SUPFAM" id="SSF53448">
    <property type="entry name" value="Nucleotide-diphospho-sugar transferases"/>
    <property type="match status" value="1"/>
</dbReference>
<dbReference type="InterPro" id="IPR001173">
    <property type="entry name" value="Glyco_trans_2-like"/>
</dbReference>